<dbReference type="SUPFAM" id="SSF52218">
    <property type="entry name" value="Flavoproteins"/>
    <property type="match status" value="1"/>
</dbReference>
<dbReference type="EMBL" id="VOPL01000009">
    <property type="protein sequence ID" value="TXB65660.1"/>
    <property type="molecule type" value="Genomic_DNA"/>
</dbReference>
<protein>
    <submittedName>
        <fullName evidence="4">Flavodoxin</fullName>
    </submittedName>
</protein>
<feature type="domain" description="Flavodoxin-like" evidence="3">
    <location>
        <begin position="37"/>
        <end position="180"/>
    </location>
</feature>
<name>A0A5C6RVS4_9RHOB</name>
<gene>
    <name evidence="4" type="ORF">FQV27_16540</name>
</gene>
<dbReference type="Proteomes" id="UP000321562">
    <property type="component" value="Unassembled WGS sequence"/>
</dbReference>
<comment type="caution">
    <text evidence="4">The sequence shown here is derived from an EMBL/GenBank/DDBJ whole genome shotgun (WGS) entry which is preliminary data.</text>
</comment>
<dbReference type="GO" id="GO:0010181">
    <property type="term" value="F:FMN binding"/>
    <property type="evidence" value="ECO:0007669"/>
    <property type="project" value="InterPro"/>
</dbReference>
<dbReference type="PANTHER" id="PTHR39201">
    <property type="entry name" value="EXPORTED PROTEIN-RELATED"/>
    <property type="match status" value="1"/>
</dbReference>
<organism evidence="4 5">
    <name type="scientific">Paracoccus aurantiacus</name>
    <dbReference type="NCBI Taxonomy" id="2599412"/>
    <lineage>
        <taxon>Bacteria</taxon>
        <taxon>Pseudomonadati</taxon>
        <taxon>Pseudomonadota</taxon>
        <taxon>Alphaproteobacteria</taxon>
        <taxon>Rhodobacterales</taxon>
        <taxon>Paracoccaceae</taxon>
        <taxon>Paracoccus</taxon>
    </lineage>
</organism>
<reference evidence="4 5" key="1">
    <citation type="submission" date="2019-08" db="EMBL/GenBank/DDBJ databases">
        <authorList>
            <person name="Ye J."/>
        </authorList>
    </citation>
    <scope>NUCLEOTIDE SEQUENCE [LARGE SCALE GENOMIC DNA]</scope>
    <source>
        <strain evidence="4 5">TK008</strain>
    </source>
</reference>
<dbReference type="AlphaFoldDB" id="A0A5C6RVS4"/>
<evidence type="ECO:0000313" key="4">
    <source>
        <dbReference type="EMBL" id="TXB65660.1"/>
    </source>
</evidence>
<evidence type="ECO:0000256" key="2">
    <source>
        <dbReference type="ARBA" id="ARBA00022643"/>
    </source>
</evidence>
<evidence type="ECO:0000259" key="3">
    <source>
        <dbReference type="Pfam" id="PF12682"/>
    </source>
</evidence>
<dbReference type="Pfam" id="PF12682">
    <property type="entry name" value="Flavodoxin_4"/>
    <property type="match status" value="1"/>
</dbReference>
<keyword evidence="2" id="KW-0288">FMN</keyword>
<proteinExistence type="predicted"/>
<dbReference type="InterPro" id="IPR008254">
    <property type="entry name" value="Flavodoxin/NO_synth"/>
</dbReference>
<dbReference type="InterPro" id="IPR029039">
    <property type="entry name" value="Flavoprotein-like_sf"/>
</dbReference>
<evidence type="ECO:0000256" key="1">
    <source>
        <dbReference type="ARBA" id="ARBA00022630"/>
    </source>
</evidence>
<evidence type="ECO:0000313" key="5">
    <source>
        <dbReference type="Proteomes" id="UP000321562"/>
    </source>
</evidence>
<dbReference type="Gene3D" id="3.40.50.360">
    <property type="match status" value="1"/>
</dbReference>
<sequence>MTNGINRRDTFKAALLPFVAAQLAAKPAAAQTGGGSVVVYLSRSGNTRVLAGALSRRFNADLFELRPRDPWPADYDEMVDWASAMREQGNNVPLAEDLPGIDGYDTVFQCHPIWGMDLPAVTASFLQSHDLSGKTVIPIITHGGYGTGDAVATAQSLAPNARFTEAFVLECNQERDDMASLNAWLDESL</sequence>
<accession>A0A5C6RVS4</accession>
<dbReference type="RefSeq" id="WP_147100707.1">
    <property type="nucleotide sequence ID" value="NZ_JBHUFH010000037.1"/>
</dbReference>
<dbReference type="OrthoDB" id="9806505at2"/>
<dbReference type="PANTHER" id="PTHR39201:SF1">
    <property type="entry name" value="FLAVODOXIN-LIKE DOMAIN-CONTAINING PROTEIN"/>
    <property type="match status" value="1"/>
</dbReference>
<keyword evidence="5" id="KW-1185">Reference proteome</keyword>
<keyword evidence="1" id="KW-0285">Flavoprotein</keyword>